<evidence type="ECO:0000313" key="2">
    <source>
        <dbReference type="Proteomes" id="UP001057452"/>
    </source>
</evidence>
<name>A0ACB9XDC4_CHAAC</name>
<comment type="caution">
    <text evidence="1">The sequence shown here is derived from an EMBL/GenBank/DDBJ whole genome shotgun (WGS) entry which is preliminary data.</text>
</comment>
<dbReference type="Proteomes" id="UP001057452">
    <property type="component" value="Chromosome 7"/>
</dbReference>
<dbReference type="EMBL" id="CM043791">
    <property type="protein sequence ID" value="KAI4824473.1"/>
    <property type="molecule type" value="Genomic_DNA"/>
</dbReference>
<organism evidence="1 2">
    <name type="scientific">Chaenocephalus aceratus</name>
    <name type="common">Blackfin icefish</name>
    <name type="synonym">Chaenichthys aceratus</name>
    <dbReference type="NCBI Taxonomy" id="36190"/>
    <lineage>
        <taxon>Eukaryota</taxon>
        <taxon>Metazoa</taxon>
        <taxon>Chordata</taxon>
        <taxon>Craniata</taxon>
        <taxon>Vertebrata</taxon>
        <taxon>Euteleostomi</taxon>
        <taxon>Actinopterygii</taxon>
        <taxon>Neopterygii</taxon>
        <taxon>Teleostei</taxon>
        <taxon>Neoteleostei</taxon>
        <taxon>Acanthomorphata</taxon>
        <taxon>Eupercaria</taxon>
        <taxon>Perciformes</taxon>
        <taxon>Notothenioidei</taxon>
        <taxon>Channichthyidae</taxon>
        <taxon>Chaenocephalus</taxon>
    </lineage>
</organism>
<proteinExistence type="predicted"/>
<accession>A0ACB9XDC4</accession>
<sequence>MADRSVDVSALPKEARDQLAELDLELSEGDITQKGYEKKKSKLMASYIPHMPNVDLGGARDDRYRSDIHTEAVQAALAKHKEEKMALPMPTKRRSAFVQSPIENCTPPDTSSASEDDGSLRRKAALSAVLAQSLQSPDYWINRSVQKNSVPPDVTSSTPQERGSRVDLPPAVRGMSRGQSRSSMMDTADGVPVNSRVSTKIQQLLNTLKRPKRPPLSEFFLDDSEEIVEVPQPDPNTPKPEGRQIIPVKGEPLGVVSNWPPALQAALARWGATQAKSPALTALDVTGKPLYTVTYGKLWSRSLKLAYTLLNKLGTKTEPVLQPGDRVALVYPNSDPGMFWVAFYGCLLAEVIPVPIEVPLSRQDAGSQQIGFLLGSCGVSLALTSEVCLKGLPKSPNGEIIQFK</sequence>
<evidence type="ECO:0000313" key="1">
    <source>
        <dbReference type="EMBL" id="KAI4824473.1"/>
    </source>
</evidence>
<gene>
    <name evidence="1" type="ORF">KUCAC02_012982</name>
</gene>
<protein>
    <submittedName>
        <fullName evidence="1">Uncharacterized protein</fullName>
    </submittedName>
</protein>
<keyword evidence="2" id="KW-1185">Reference proteome</keyword>
<reference evidence="1" key="1">
    <citation type="submission" date="2022-05" db="EMBL/GenBank/DDBJ databases">
        <title>Chromosome-level genome of Chaenocephalus aceratus.</title>
        <authorList>
            <person name="Park H."/>
        </authorList>
    </citation>
    <scope>NUCLEOTIDE SEQUENCE</scope>
    <source>
        <strain evidence="1">KU_202001</strain>
    </source>
</reference>
<feature type="non-terminal residue" evidence="1">
    <location>
        <position position="404"/>
    </location>
</feature>